<dbReference type="Gene3D" id="2.30.30.40">
    <property type="entry name" value="SH3 Domains"/>
    <property type="match status" value="1"/>
</dbReference>
<dbReference type="AlphaFoldDB" id="A0A8J0TKE4"/>
<dbReference type="PROSITE" id="PS50002">
    <property type="entry name" value="SH3"/>
    <property type="match status" value="1"/>
</dbReference>
<feature type="compositionally biased region" description="Basic and acidic residues" evidence="3">
    <location>
        <begin position="969"/>
        <end position="981"/>
    </location>
</feature>
<organism evidence="6 7">
    <name type="scientific">Xenopus laevis</name>
    <name type="common">African clawed frog</name>
    <dbReference type="NCBI Taxonomy" id="8355"/>
    <lineage>
        <taxon>Eukaryota</taxon>
        <taxon>Metazoa</taxon>
        <taxon>Chordata</taxon>
        <taxon>Craniata</taxon>
        <taxon>Vertebrata</taxon>
        <taxon>Euteleostomi</taxon>
        <taxon>Amphibia</taxon>
        <taxon>Batrachia</taxon>
        <taxon>Anura</taxon>
        <taxon>Pipoidea</taxon>
        <taxon>Pipidae</taxon>
        <taxon>Xenopodinae</taxon>
        <taxon>Xenopus</taxon>
        <taxon>Xenopus</taxon>
    </lineage>
</organism>
<dbReference type="PANTHER" id="PTHR15591">
    <property type="entry name" value="RUN AND SH3 DOMAIN CONTAINING"/>
    <property type="match status" value="1"/>
</dbReference>
<feature type="domain" description="SH3" evidence="4">
    <location>
        <begin position="1060"/>
        <end position="1117"/>
    </location>
</feature>
<feature type="compositionally biased region" description="Low complexity" evidence="3">
    <location>
        <begin position="115"/>
        <end position="128"/>
    </location>
</feature>
<feature type="region of interest" description="Disordered" evidence="3">
    <location>
        <begin position="87"/>
        <end position="128"/>
    </location>
</feature>
<reference evidence="7" key="1">
    <citation type="submission" date="2025-08" db="UniProtKB">
        <authorList>
            <consortium name="RefSeq"/>
        </authorList>
    </citation>
    <scope>IDENTIFICATION</scope>
    <source>
        <strain evidence="7">J_2021</strain>
        <tissue evidence="7">Erythrocytes</tissue>
    </source>
</reference>
<dbReference type="Pfam" id="PF00018">
    <property type="entry name" value="SH3_1"/>
    <property type="match status" value="1"/>
</dbReference>
<evidence type="ECO:0000256" key="3">
    <source>
        <dbReference type="SAM" id="MobiDB-lite"/>
    </source>
</evidence>
<feature type="region of interest" description="Disordered" evidence="3">
    <location>
        <begin position="403"/>
        <end position="445"/>
    </location>
</feature>
<dbReference type="InterPro" id="IPR037213">
    <property type="entry name" value="Run_dom_sf"/>
</dbReference>
<accession>A0A8J0TKE4</accession>
<feature type="compositionally biased region" description="Polar residues" evidence="3">
    <location>
        <begin position="906"/>
        <end position="917"/>
    </location>
</feature>
<dbReference type="InterPro" id="IPR036028">
    <property type="entry name" value="SH3-like_dom_sf"/>
</dbReference>
<dbReference type="CTD" id="108699488"/>
<feature type="region of interest" description="Disordered" evidence="3">
    <location>
        <begin position="249"/>
        <end position="275"/>
    </location>
</feature>
<dbReference type="GO" id="GO:0031410">
    <property type="term" value="C:cytoplasmic vesicle"/>
    <property type="evidence" value="ECO:0000318"/>
    <property type="project" value="GO_Central"/>
</dbReference>
<feature type="compositionally biased region" description="Basic and acidic residues" evidence="3">
    <location>
        <begin position="425"/>
        <end position="445"/>
    </location>
</feature>
<dbReference type="PANTHER" id="PTHR15591:SF11">
    <property type="entry name" value="AP-4 COMPLEX ACCESSORY SUBUNIT RUSC1"/>
    <property type="match status" value="1"/>
</dbReference>
<proteinExistence type="predicted"/>
<dbReference type="InterPro" id="IPR001452">
    <property type="entry name" value="SH3_domain"/>
</dbReference>
<name>A0A8J0TKE4_XENLA</name>
<dbReference type="Proteomes" id="UP000186698">
    <property type="component" value="Chromosome 8L"/>
</dbReference>
<dbReference type="CDD" id="cd11958">
    <property type="entry name" value="SH3_RUSC1"/>
    <property type="match status" value="1"/>
</dbReference>
<keyword evidence="6" id="KW-1185">Reference proteome</keyword>
<dbReference type="Gene3D" id="1.20.58.900">
    <property type="match status" value="1"/>
</dbReference>
<dbReference type="CDD" id="cd17701">
    <property type="entry name" value="RUN_RUSC1"/>
    <property type="match status" value="1"/>
</dbReference>
<feature type="region of interest" description="Disordered" evidence="3">
    <location>
        <begin position="535"/>
        <end position="571"/>
    </location>
</feature>
<feature type="domain" description="RUN" evidence="5">
    <location>
        <begin position="692"/>
        <end position="835"/>
    </location>
</feature>
<evidence type="ECO:0000313" key="6">
    <source>
        <dbReference type="Proteomes" id="UP000186698"/>
    </source>
</evidence>
<feature type="compositionally biased region" description="Polar residues" evidence="3">
    <location>
        <begin position="933"/>
        <end position="950"/>
    </location>
</feature>
<dbReference type="SUPFAM" id="SSF50044">
    <property type="entry name" value="SH3-domain"/>
    <property type="match status" value="1"/>
</dbReference>
<dbReference type="Pfam" id="PF02759">
    <property type="entry name" value="RUN"/>
    <property type="match status" value="1"/>
</dbReference>
<dbReference type="InterPro" id="IPR004012">
    <property type="entry name" value="Run_dom"/>
</dbReference>
<dbReference type="InterPro" id="IPR047341">
    <property type="entry name" value="RUN_RUSC1"/>
</dbReference>
<dbReference type="RefSeq" id="XP_018087074.1">
    <property type="nucleotide sequence ID" value="XM_018231585.2"/>
</dbReference>
<feature type="region of interest" description="Disordered" evidence="3">
    <location>
        <begin position="1039"/>
        <end position="1060"/>
    </location>
</feature>
<dbReference type="OrthoDB" id="9884296at2759"/>
<evidence type="ECO:0000256" key="1">
    <source>
        <dbReference type="ARBA" id="ARBA00022443"/>
    </source>
</evidence>
<feature type="compositionally biased region" description="Basic and acidic residues" evidence="3">
    <location>
        <begin position="535"/>
        <end position="549"/>
    </location>
</feature>
<dbReference type="PROSITE" id="PS50826">
    <property type="entry name" value="RUN"/>
    <property type="match status" value="1"/>
</dbReference>
<evidence type="ECO:0000256" key="2">
    <source>
        <dbReference type="PROSITE-ProRule" id="PRU00192"/>
    </source>
</evidence>
<feature type="region of interest" description="Disordered" evidence="3">
    <location>
        <begin position="905"/>
        <end position="1021"/>
    </location>
</feature>
<evidence type="ECO:0000259" key="4">
    <source>
        <dbReference type="PROSITE" id="PS50002"/>
    </source>
</evidence>
<evidence type="ECO:0000313" key="7">
    <source>
        <dbReference type="RefSeq" id="XP_018087074.1"/>
    </source>
</evidence>
<dbReference type="GeneID" id="108699488"/>
<feature type="region of interest" description="Disordered" evidence="3">
    <location>
        <begin position="615"/>
        <end position="635"/>
    </location>
</feature>
<protein>
    <submittedName>
        <fullName evidence="7">RUN and SH3 domain-containing protein 1-like isoform X1</fullName>
    </submittedName>
</protein>
<keyword evidence="1 2" id="KW-0728">SH3 domain</keyword>
<dbReference type="InterPro" id="IPR047343">
    <property type="entry name" value="RUSC1_2"/>
</dbReference>
<dbReference type="KEGG" id="xla:108699488"/>
<dbReference type="SMART" id="SM00326">
    <property type="entry name" value="SH3"/>
    <property type="match status" value="1"/>
</dbReference>
<evidence type="ECO:0000259" key="5">
    <source>
        <dbReference type="PROSITE" id="PS50826"/>
    </source>
</evidence>
<sequence>MLAPRKGLLGNLNYVHLQHVSLGVHLSLRPELVEGPFTKGPGKEEELTSCYHCIKEGSVPNEVDANSNDPSVPCQCCDQHPGQGKTCNYSPQDNMDPMTSDDELLSPSDPPLSPFSPSSNSSSSSDFTLDDSPVSMYFREFLEGGCESPDHQPEIIPLDSSTGELNSSMGLSSQDHSLCLNNEKNQYNNLMVITPEIPKHLNIEAISKVWGSGSTLDANCNAVPDCHTLNFNPPDRATDKGDIDNRVEELRGTEKDTGPSATELSEESAARSQSYREADDYITSVSMPGSFQSPKKNITSFHELAQKRRRSGGVPPALQGKKDKSDWLIMFSPDTEHPPINELTCSDFFQLNVGSNIQTLPAGKETITFKELRYRNALVKQSSHPAKCQPDGQKEPLQPIAGQWWPQNTAGDKGPQMPVGSDPGLKCHSEEHSEIQEPSKEDKVLHDPPAGQLKQHSQTMAKGDNYSLSSKNLGPQHLYTGMDNSINKTLQGAHTASPLADSILGGTLLHCTFQRNRSEKQQPVTWTMPTITKDWRRGMADGGDKRGREGPPQFSAPVLAPVSGDAPAPHPPGLSMQMLPTRLSPLGAFSPPHRGLLPMLDPLEFAVLLSPLFPRSRTRPRPTTEEAAPQQDSPAAAQRLLMAGEIEDSLLRDKKGLLVAIGSSVDRIIGHFNSSRNRVQKAQLGDSRLSPELGHLLLGGLCPSLYSLLADGLKPFHRDVIVGRRRLSPWSLVEASVVRAGAGPLHTLLCNISRLSELRDPRRRFNAFLFGLLNTKQVELWMSLVHQSYDSLCLFFAPTGFLPLAVTTERGLLDELLVTLQPLSALTFHVDLLFEHHHLPLHEAPQLNQGPPHETWGVSTMQDIVSLGAWLKHRLPPQDSPIRGTGMSWWGQLRKTSRLYLPPQRANFSSSHWNKQGNPGGPQKVAEEETEGLSPQGQNTPVSEINTPGQPSDLPSAPPAEHIGADSSVGDREWSSADPREKKQHNSPYVAPRTGQWGGWLGHLFGAKPSPTQQKTKSRLPSAWLPPSVSVLDVIGLPSSSSERAQSVAPGPEETKRKSRSERWVRALCDQCGSEEGLSFRKGEELQVMNTVDEDWIRCRRGNETGLVPVCYTSLIM</sequence>
<gene>
    <name evidence="7" type="primary">LOC108699488</name>
</gene>